<accession>E9D5B4</accession>
<proteinExistence type="predicted"/>
<evidence type="ECO:0000256" key="1">
    <source>
        <dbReference type="SAM" id="MobiDB-lite"/>
    </source>
</evidence>
<dbReference type="EMBL" id="GL636492">
    <property type="protein sequence ID" value="EFW18108.1"/>
    <property type="molecule type" value="Genomic_DNA"/>
</dbReference>
<feature type="compositionally biased region" description="Pro residues" evidence="1">
    <location>
        <begin position="49"/>
        <end position="59"/>
    </location>
</feature>
<dbReference type="HOGENOM" id="CLU_943362_0_0_1"/>
<feature type="region of interest" description="Disordered" evidence="1">
    <location>
        <begin position="41"/>
        <end position="60"/>
    </location>
</feature>
<evidence type="ECO:0000313" key="2">
    <source>
        <dbReference type="EMBL" id="EFW18108.1"/>
    </source>
</evidence>
<dbReference type="AlphaFoldDB" id="E9D5B4"/>
<organism evidence="3">
    <name type="scientific">Coccidioides posadasii (strain RMSCC 757 / Silveira)</name>
    <name type="common">Valley fever fungus</name>
    <dbReference type="NCBI Taxonomy" id="443226"/>
    <lineage>
        <taxon>Eukaryota</taxon>
        <taxon>Fungi</taxon>
        <taxon>Dikarya</taxon>
        <taxon>Ascomycota</taxon>
        <taxon>Pezizomycotina</taxon>
        <taxon>Eurotiomycetes</taxon>
        <taxon>Eurotiomycetidae</taxon>
        <taxon>Onygenales</taxon>
        <taxon>Onygenaceae</taxon>
        <taxon>Coccidioides</taxon>
    </lineage>
</organism>
<evidence type="ECO:0000313" key="3">
    <source>
        <dbReference type="Proteomes" id="UP000002497"/>
    </source>
</evidence>
<keyword evidence="3" id="KW-1185">Reference proteome</keyword>
<dbReference type="Proteomes" id="UP000002497">
    <property type="component" value="Unassembled WGS sequence"/>
</dbReference>
<gene>
    <name evidence="2" type="ORF">CPSG_04794</name>
</gene>
<feature type="region of interest" description="Disordered" evidence="1">
    <location>
        <begin position="1"/>
        <end position="29"/>
    </location>
</feature>
<reference evidence="3" key="1">
    <citation type="journal article" date="2010" name="Genome Res.">
        <title>Population genomic sequencing of Coccidioides fungi reveals recent hybridization and transposon control.</title>
        <authorList>
            <person name="Neafsey D.E."/>
            <person name="Barker B.M."/>
            <person name="Sharpton T.J."/>
            <person name="Stajich J.E."/>
            <person name="Park D.J."/>
            <person name="Whiston E."/>
            <person name="Hung C.-Y."/>
            <person name="McMahan C."/>
            <person name="White J."/>
            <person name="Sykes S."/>
            <person name="Heiman D."/>
            <person name="Young S."/>
            <person name="Zeng Q."/>
            <person name="Abouelleil A."/>
            <person name="Aftuck L."/>
            <person name="Bessette D."/>
            <person name="Brown A."/>
            <person name="FitzGerald M."/>
            <person name="Lui A."/>
            <person name="Macdonald J.P."/>
            <person name="Priest M."/>
            <person name="Orbach M.J."/>
            <person name="Galgiani J.N."/>
            <person name="Kirkland T.N."/>
            <person name="Cole G.T."/>
            <person name="Birren B.W."/>
            <person name="Henn M.R."/>
            <person name="Taylor J.W."/>
            <person name="Rounsley S.D."/>
        </authorList>
    </citation>
    <scope>NUCLEOTIDE SEQUENCE [LARGE SCALE GENOMIC DNA]</scope>
    <source>
        <strain evidence="3">RMSCC 757 / Silveira</strain>
    </source>
</reference>
<sequence length="295" mass="32758">MPLSSPVPRYGRDSDPPSQKSDCRPGTVSMTRILPPHWLTPATTRLPPSHSPSPHPHPLIPSLSLAGRAANLPIARKPRPHWARHMYHVMMIEFRAARASALNSPRSDWPSFLSFALFVYACATLRLLLLSHLSNLQKERRAIDGAGPRANAQYPLSSESMLVRVDTGFDFTAGPRVQISSGLGGLGSACSLLEIGIFPPPSRLRRAKRVGARCMTRRAKQALAATTLFQTSPSCFTHPNTGFEHRRQESSLAFGHHTRREWLGFKHLTKLKMICLAVSACRLATWKPNEPDTRR</sequence>
<reference evidence="3" key="2">
    <citation type="submission" date="2010-03" db="EMBL/GenBank/DDBJ databases">
        <title>The genome sequence of Coccidioides posadasii strain Silveira.</title>
        <authorList>
            <consortium name="The Broad Institute Genome Sequencing Center for Infectious Disease"/>
            <person name="Neafsey D."/>
            <person name="Orbach M."/>
            <person name="Henn M.R."/>
            <person name="Cole G.T."/>
            <person name="Galgiani J."/>
            <person name="Gardner M.J."/>
            <person name="Kirkland T.N."/>
            <person name="Taylor J.W."/>
            <person name="Young S.K."/>
            <person name="Zeng Q."/>
            <person name="Koehrsen M."/>
            <person name="Alvarado L."/>
            <person name="Berlin A."/>
            <person name="Borenstein D."/>
            <person name="Chapman S.B."/>
            <person name="Chen Z."/>
            <person name="Engels R."/>
            <person name="Freedman E."/>
            <person name="Gellesch M."/>
            <person name="Goldberg J."/>
            <person name="Griggs A."/>
            <person name="Gujja S."/>
            <person name="Heilman E."/>
            <person name="Heiman D."/>
            <person name="Howarth C."/>
            <person name="Jen D."/>
            <person name="Larson L."/>
            <person name="Mehta T."/>
            <person name="Neiman D."/>
            <person name="Park D."/>
            <person name="Pearson M."/>
            <person name="Richards J."/>
            <person name="Roberts A."/>
            <person name="Saif S."/>
            <person name="Shea T."/>
            <person name="Shenoy N."/>
            <person name="Sisk P."/>
            <person name="Stolte C."/>
            <person name="Sykes S."/>
            <person name="Walk T."/>
            <person name="White J."/>
            <person name="Yandava C."/>
            <person name="Haas B."/>
            <person name="Nusbaum C."/>
            <person name="Birren B."/>
        </authorList>
    </citation>
    <scope>NUCLEOTIDE SEQUENCE [LARGE SCALE GENOMIC DNA]</scope>
    <source>
        <strain evidence="3">RMSCC 757 / Silveira</strain>
    </source>
</reference>
<name>E9D5B4_COCPS</name>
<dbReference type="VEuPathDB" id="FungiDB:CPSG_04794"/>
<protein>
    <submittedName>
        <fullName evidence="2">Uncharacterized protein</fullName>
    </submittedName>
</protein>